<gene>
    <name evidence="1" type="ORF">F2P81_000112</name>
</gene>
<protein>
    <submittedName>
        <fullName evidence="1">Uncharacterized protein</fullName>
    </submittedName>
</protein>
<evidence type="ECO:0000313" key="1">
    <source>
        <dbReference type="EMBL" id="KAF0046479.1"/>
    </source>
</evidence>
<accession>A0A6A4TNS2</accession>
<organism evidence="1 2">
    <name type="scientific">Scophthalmus maximus</name>
    <name type="common">Turbot</name>
    <name type="synonym">Psetta maxima</name>
    <dbReference type="NCBI Taxonomy" id="52904"/>
    <lineage>
        <taxon>Eukaryota</taxon>
        <taxon>Metazoa</taxon>
        <taxon>Chordata</taxon>
        <taxon>Craniata</taxon>
        <taxon>Vertebrata</taxon>
        <taxon>Euteleostomi</taxon>
        <taxon>Actinopterygii</taxon>
        <taxon>Neopterygii</taxon>
        <taxon>Teleostei</taxon>
        <taxon>Neoteleostei</taxon>
        <taxon>Acanthomorphata</taxon>
        <taxon>Carangaria</taxon>
        <taxon>Pleuronectiformes</taxon>
        <taxon>Pleuronectoidei</taxon>
        <taxon>Scophthalmidae</taxon>
        <taxon>Scophthalmus</taxon>
    </lineage>
</organism>
<dbReference type="EMBL" id="VEVO01000001">
    <property type="protein sequence ID" value="KAF0046479.1"/>
    <property type="molecule type" value="Genomic_DNA"/>
</dbReference>
<sequence>MIMVCVQVVNTTDRLSTPLLSVRPSNSSCPNLFITKSTFSVRAIICLKGDLQCLRSRLESDGESFAPHVFQLLQDDSNGQLLENQQRNLCLERKEKKVFNTLPCDDNCGSVLRRRFCVHVHLKGSCERESRERNPELSPDKHKSFVRRPTFLAPEHRAAGRRTSRIYNDIVDRDTAKFAEITTFRFLHRLPDSRGLTRRSPPVRPVAANTVFKENI</sequence>
<reference evidence="1 2" key="1">
    <citation type="submission" date="2019-06" db="EMBL/GenBank/DDBJ databases">
        <title>Draft genomes of female and male turbot (Scophthalmus maximus).</title>
        <authorList>
            <person name="Xu H."/>
            <person name="Xu X.-W."/>
            <person name="Shao C."/>
            <person name="Chen S."/>
        </authorList>
    </citation>
    <scope>NUCLEOTIDE SEQUENCE [LARGE SCALE GENOMIC DNA]</scope>
    <source>
        <strain evidence="1">Ysfricsl-2016a</strain>
        <tissue evidence="1">Blood</tissue>
    </source>
</reference>
<name>A0A6A4TNS2_SCOMX</name>
<comment type="caution">
    <text evidence="1">The sequence shown here is derived from an EMBL/GenBank/DDBJ whole genome shotgun (WGS) entry which is preliminary data.</text>
</comment>
<dbReference type="AlphaFoldDB" id="A0A6A4TNS2"/>
<dbReference type="Proteomes" id="UP000438429">
    <property type="component" value="Unassembled WGS sequence"/>
</dbReference>
<evidence type="ECO:0000313" key="2">
    <source>
        <dbReference type="Proteomes" id="UP000438429"/>
    </source>
</evidence>
<proteinExistence type="predicted"/>